<evidence type="ECO:0000259" key="7">
    <source>
        <dbReference type="Pfam" id="PF03178"/>
    </source>
</evidence>
<evidence type="ECO:0000313" key="10">
    <source>
        <dbReference type="EMBL" id="KAK9819514.1"/>
    </source>
</evidence>
<dbReference type="FunFam" id="2.130.10.10:FF:000031">
    <property type="entry name" value="Splicing factor 3b subunit 3"/>
    <property type="match status" value="1"/>
</dbReference>
<evidence type="ECO:0000256" key="2">
    <source>
        <dbReference type="ARBA" id="ARBA00022664"/>
    </source>
</evidence>
<dbReference type="InterPro" id="IPR050358">
    <property type="entry name" value="RSE1/DDB1/CFT1"/>
</dbReference>
<dbReference type="GO" id="GO:0008380">
    <property type="term" value="P:RNA splicing"/>
    <property type="evidence" value="ECO:0007669"/>
    <property type="project" value="UniProtKB-KW"/>
</dbReference>
<comment type="similarity">
    <text evidence="6">Belongs to the RSE1 family.</text>
</comment>
<evidence type="ECO:0000259" key="9">
    <source>
        <dbReference type="Pfam" id="PF23726"/>
    </source>
</evidence>
<dbReference type="GO" id="GO:0005681">
    <property type="term" value="C:spliceosomal complex"/>
    <property type="evidence" value="ECO:0007669"/>
    <property type="project" value="UniProtKB-KW"/>
</dbReference>
<keyword evidence="4" id="KW-0508">mRNA splicing</keyword>
<evidence type="ECO:0000256" key="6">
    <source>
        <dbReference type="ARBA" id="ARBA00038266"/>
    </source>
</evidence>
<evidence type="ECO:0000256" key="4">
    <source>
        <dbReference type="ARBA" id="ARBA00023187"/>
    </source>
</evidence>
<dbReference type="InterPro" id="IPR004871">
    <property type="entry name" value="RSE1/DDB1/CPSF1_C"/>
</dbReference>
<dbReference type="FunFam" id="1.10.150.910:FF:000002">
    <property type="entry name" value="Splicing factor 3B subunit 3"/>
    <property type="match status" value="1"/>
</dbReference>
<comment type="subcellular location">
    <subcellularLocation>
        <location evidence="1">Nucleus</location>
    </subcellularLocation>
</comment>
<dbReference type="InterPro" id="IPR058543">
    <property type="entry name" value="Beta-prop_RSE1/DDB1/CPSF1_2nd"/>
</dbReference>
<proteinExistence type="inferred from homology"/>
<dbReference type="GO" id="GO:0003676">
    <property type="term" value="F:nucleic acid binding"/>
    <property type="evidence" value="ECO:0007669"/>
    <property type="project" value="InterPro"/>
</dbReference>
<comment type="caution">
    <text evidence="10">The sequence shown here is derived from an EMBL/GenBank/DDBJ whole genome shotgun (WGS) entry which is preliminary data.</text>
</comment>
<evidence type="ECO:0000256" key="5">
    <source>
        <dbReference type="ARBA" id="ARBA00023242"/>
    </source>
</evidence>
<dbReference type="EMBL" id="JALJOS010000046">
    <property type="protein sequence ID" value="KAK9819514.1"/>
    <property type="molecule type" value="Genomic_DNA"/>
</dbReference>
<keyword evidence="2" id="KW-0507">mRNA processing</keyword>
<dbReference type="PANTHER" id="PTHR10644">
    <property type="entry name" value="DNA REPAIR/RNA PROCESSING CPSF FAMILY"/>
    <property type="match status" value="1"/>
</dbReference>
<reference evidence="10 11" key="1">
    <citation type="journal article" date="2024" name="Nat. Commun.">
        <title>Phylogenomics reveals the evolutionary origins of lichenization in chlorophyte algae.</title>
        <authorList>
            <person name="Puginier C."/>
            <person name="Libourel C."/>
            <person name="Otte J."/>
            <person name="Skaloud P."/>
            <person name="Haon M."/>
            <person name="Grisel S."/>
            <person name="Petersen M."/>
            <person name="Berrin J.G."/>
            <person name="Delaux P.M."/>
            <person name="Dal Grande F."/>
            <person name="Keller J."/>
        </authorList>
    </citation>
    <scope>NUCLEOTIDE SEQUENCE [LARGE SCALE GENOMIC DNA]</scope>
    <source>
        <strain evidence="10 11">SAG 2145</strain>
    </source>
</reference>
<sequence>MFLYNLTLNRPSGIQCAIYGNFSAPKAQEIVVSRGCYLELLRPDDNGKVQTILSSNVFGVIRALAPFRLTGGLKDYIIIGSDSGRIVILEYSKEKHAFVKLHQETFGKSGCRRIVPGQYLATDPKGRATMLGAVEKQKFVYVLNRDSAANLTISSPLEAHKSHNITFSVVGLDMGFDNPVFAAIELDYADADQDSTGEAASEAQKHLTFYELDLGLNHVSRKWSEPVDNGANLLMAVPGGADGPGGVLVAAENFIIYKNQDHPDVRAVIPRRTTLPVDRGVLIVAHTTHRQKAMFFVLVQSEYGDLYKVTLTYREAAVSEIKVKYFDTLPPCSSICVLKTGFLFAASEFGNHALYQFQGIGDDDSVESSSTGLQETEEGFQPVFFDPRPLKNLVLIDEMDSLCPITDMKVANLLGEEIPQIWALCGRGSRSSLRVLRPGLAVTEMAVSPLPGAPQAVFTVRRSQTDEFDAYIVVSFTNATLVLSIGETVEEVNDSGFLGPTPTLRCQLLADDSILQVHPGGLRHIRVDRRINEWRTPGRRTITKATSNERQVVIAMTGGEVLYFELNALGQLAETERKDMAGDVACLDIGPIPEGRQRARFLVVGSYDSTVRVLGLNPEDNMKALALQSTPSPPESLLLLDSPQAGTSGEDTRLGSLFLHVGLANGVLLRTEVDRVAGTLSDTRTRFLGTKPPKLFAAKVGGSRCMLALSSRPWLGYNDMGRYTLTPLSYEALDYAWGFASDQCPEGFVSVAKSTLRILTLERLGETFNQQTAVLRYTPRKFVIHPDHRVIIVAEADHGAVPLAQREDLPGPMNIENGAIQEPGFRGPELDEQLGALEQQFGGMRGGQAQWASCVRIIDPTSLQTHHALELDNNEAAVSLCLARFNTAPEEGALLCVGTVKGLSFYPRRADDGFIRIYRLRDAGRRLELMHRTPVGETPGALTAFKGRLLAGCGNILRIYELGKKKLLRKCEHRKLPTHIATLSTLGDRIFVGDGQESFHYMKYKKADNIIYEYADDVAPRYVTSALQLDYDTMCGADKFGNIFMTRLPSDISAQVEDDPTGGKFAGASNLLQGAAHKLEDIINFHAGDTVTALQRAAMQPGGREVILYGTVMGAIGALLPFSSREDVDFFSHLEMHLRQEQPPLAGRDHLGFRSYYFPVKDTIDGDLCEQFPQASAEKQQSIAEELDRTPGEVLKKLEDIRNRVL</sequence>
<feature type="domain" description="RSE1/DDB1/CPSF1 C-terminal" evidence="7">
    <location>
        <begin position="852"/>
        <end position="1172"/>
    </location>
</feature>
<dbReference type="InterPro" id="IPR036322">
    <property type="entry name" value="WD40_repeat_dom_sf"/>
</dbReference>
<keyword evidence="5" id="KW-0539">Nucleus</keyword>
<dbReference type="Proteomes" id="UP001438707">
    <property type="component" value="Unassembled WGS sequence"/>
</dbReference>
<evidence type="ECO:0000256" key="1">
    <source>
        <dbReference type="ARBA" id="ARBA00004123"/>
    </source>
</evidence>
<gene>
    <name evidence="10" type="ORF">WJX74_002737</name>
</gene>
<dbReference type="Gene3D" id="2.130.10.10">
    <property type="entry name" value="YVTN repeat-like/Quinoprotein amine dehydrogenase"/>
    <property type="match status" value="3"/>
</dbReference>
<organism evidence="10 11">
    <name type="scientific">Apatococcus lobatus</name>
    <dbReference type="NCBI Taxonomy" id="904363"/>
    <lineage>
        <taxon>Eukaryota</taxon>
        <taxon>Viridiplantae</taxon>
        <taxon>Chlorophyta</taxon>
        <taxon>core chlorophytes</taxon>
        <taxon>Trebouxiophyceae</taxon>
        <taxon>Chlorellales</taxon>
        <taxon>Chlorellaceae</taxon>
        <taxon>Apatococcus</taxon>
    </lineage>
</organism>
<accession>A0AAW1QDQ1</accession>
<evidence type="ECO:0000256" key="3">
    <source>
        <dbReference type="ARBA" id="ARBA00022728"/>
    </source>
</evidence>
<dbReference type="AlphaFoldDB" id="A0AAW1QDQ1"/>
<protein>
    <recommendedName>
        <fullName evidence="12">Splicing factor 3B subunit 3</fullName>
    </recommendedName>
</protein>
<name>A0AAW1QDQ1_9CHLO</name>
<keyword evidence="11" id="KW-1185">Reference proteome</keyword>
<evidence type="ECO:0000313" key="11">
    <source>
        <dbReference type="Proteomes" id="UP001438707"/>
    </source>
</evidence>
<dbReference type="Pfam" id="PF03178">
    <property type="entry name" value="CPSF_A"/>
    <property type="match status" value="1"/>
</dbReference>
<dbReference type="Pfam" id="PF23726">
    <property type="entry name" value="Beta-prop_RSE1_2nd"/>
    <property type="match status" value="1"/>
</dbReference>
<dbReference type="GO" id="GO:0006397">
    <property type="term" value="P:mRNA processing"/>
    <property type="evidence" value="ECO:0007669"/>
    <property type="project" value="UniProtKB-KW"/>
</dbReference>
<feature type="domain" description="RSE1/DDB1/CPSF1 second beta-propeller" evidence="9">
    <location>
        <begin position="443"/>
        <end position="761"/>
    </location>
</feature>
<dbReference type="InterPro" id="IPR015943">
    <property type="entry name" value="WD40/YVTN_repeat-like_dom_sf"/>
</dbReference>
<evidence type="ECO:0008006" key="12">
    <source>
        <dbReference type="Google" id="ProtNLM"/>
    </source>
</evidence>
<dbReference type="InterPro" id="IPR018846">
    <property type="entry name" value="Beta-prop_RSE1/DDB1/CPSF1_1st"/>
</dbReference>
<evidence type="ECO:0000259" key="8">
    <source>
        <dbReference type="Pfam" id="PF10433"/>
    </source>
</evidence>
<feature type="domain" description="RSE1/DDB1/CPSF1 first beta-propeller" evidence="8">
    <location>
        <begin position="14"/>
        <end position="399"/>
    </location>
</feature>
<dbReference type="FunFam" id="2.130.10.10:FF:000640">
    <property type="entry name" value="Splicing factor 3B subunit 3"/>
    <property type="match status" value="1"/>
</dbReference>
<dbReference type="SUPFAM" id="SSF50978">
    <property type="entry name" value="WD40 repeat-like"/>
    <property type="match status" value="1"/>
</dbReference>
<dbReference type="Pfam" id="PF10433">
    <property type="entry name" value="Beta-prop_RSE1_1st"/>
    <property type="match status" value="1"/>
</dbReference>
<keyword evidence="3" id="KW-0747">Spliceosome</keyword>